<dbReference type="OMA" id="TRQINND"/>
<feature type="region of interest" description="Disordered" evidence="2">
    <location>
        <begin position="1"/>
        <end position="21"/>
    </location>
</feature>
<reference evidence="3" key="2">
    <citation type="journal article" date="2007" name="Science">
        <title>Draft genome sequence of the sexually transmitted pathogen Trichomonas vaginalis.</title>
        <authorList>
            <person name="Carlton J.M."/>
            <person name="Hirt R.P."/>
            <person name="Silva J.C."/>
            <person name="Delcher A.L."/>
            <person name="Schatz M."/>
            <person name="Zhao Q."/>
            <person name="Wortman J.R."/>
            <person name="Bidwell S.L."/>
            <person name="Alsmark U.C.M."/>
            <person name="Besteiro S."/>
            <person name="Sicheritz-Ponten T."/>
            <person name="Noel C.J."/>
            <person name="Dacks J.B."/>
            <person name="Foster P.G."/>
            <person name="Simillion C."/>
            <person name="Van de Peer Y."/>
            <person name="Miranda-Saavedra D."/>
            <person name="Barton G.J."/>
            <person name="Westrop G.D."/>
            <person name="Mueller S."/>
            <person name="Dessi D."/>
            <person name="Fiori P.L."/>
            <person name="Ren Q."/>
            <person name="Paulsen I."/>
            <person name="Zhang H."/>
            <person name="Bastida-Corcuera F.D."/>
            <person name="Simoes-Barbosa A."/>
            <person name="Brown M.T."/>
            <person name="Hayes R.D."/>
            <person name="Mukherjee M."/>
            <person name="Okumura C.Y."/>
            <person name="Schneider R."/>
            <person name="Smith A.J."/>
            <person name="Vanacova S."/>
            <person name="Villalvazo M."/>
            <person name="Haas B.J."/>
            <person name="Pertea M."/>
            <person name="Feldblyum T.V."/>
            <person name="Utterback T.R."/>
            <person name="Shu C.L."/>
            <person name="Osoegawa K."/>
            <person name="de Jong P.J."/>
            <person name="Hrdy I."/>
            <person name="Horvathova L."/>
            <person name="Zubacova Z."/>
            <person name="Dolezal P."/>
            <person name="Malik S.B."/>
            <person name="Logsdon J.M. Jr."/>
            <person name="Henze K."/>
            <person name="Gupta A."/>
            <person name="Wang C.C."/>
            <person name="Dunne R.L."/>
            <person name="Upcroft J.A."/>
            <person name="Upcroft P."/>
            <person name="White O."/>
            <person name="Salzberg S.L."/>
            <person name="Tang P."/>
            <person name="Chiu C.-H."/>
            <person name="Lee Y.-S."/>
            <person name="Embley T.M."/>
            <person name="Coombs G.H."/>
            <person name="Mottram J.C."/>
            <person name="Tachezy J."/>
            <person name="Fraser-Liggett C.M."/>
            <person name="Johnson P.J."/>
        </authorList>
    </citation>
    <scope>NUCLEOTIDE SEQUENCE [LARGE SCALE GENOMIC DNA]</scope>
    <source>
        <strain evidence="3">G3</strain>
    </source>
</reference>
<reference evidence="3" key="1">
    <citation type="submission" date="2006-10" db="EMBL/GenBank/DDBJ databases">
        <authorList>
            <person name="Amadeo P."/>
            <person name="Zhao Q."/>
            <person name="Wortman J."/>
            <person name="Fraser-Liggett C."/>
            <person name="Carlton J."/>
        </authorList>
    </citation>
    <scope>NUCLEOTIDE SEQUENCE</scope>
    <source>
        <strain evidence="3">G3</strain>
    </source>
</reference>
<dbReference type="PANTHER" id="PTHR38709">
    <property type="entry name" value="SI:CH73-193C12.2-RELATED"/>
    <property type="match status" value="1"/>
</dbReference>
<dbReference type="EMBL" id="DS113318">
    <property type="protein sequence ID" value="EAY11468.1"/>
    <property type="molecule type" value="Genomic_DNA"/>
</dbReference>
<accession>A2E771</accession>
<name>A2E771_TRIV3</name>
<sequence>MSSTETDESLKSIDAAQTGSTLEQLRQKNEQYIQQISTLQNQLNESLEFAQKNEILVRQNAELSSKLRKSEDSADDARRRLEITMKTNEELQIQIDELKKQKERELAQKGQEEITKIKLNFAEQIQKLTDQIRINENLLKKSNDDIESFKKDIAGVISAAQQVYQQTFNSIGEVTEFLLQQPSATTTQISQYESETSELINAFKDQITKKQTRLKEERALRKSLQSKFEEIQRQYESEKQNYEQKIAKLELEILDNVKNTERLKNEHEQQIKAKNDEIEQLMQKIEKIKTKIPTDEEIRAHSEDSYTACKLKQENEDLQSKIDSLKLQLEEQETTSSSMQKQALAVTSQLKSVEISYESLKKKYQQISSELQDKTQELDKLKVEKSTLSLEKTSAEENVKANSIKLKNSQLQAQKLQAMIDEGASRYQKLVSANDALQNQLQNQQNEIKDLISNRDHLIAIIKRENNTLKAAEATISELTALNKSLKKSIKNSESKLAQEIEKSQNGGDIQPSSFYNSDFSRELCTKISEYANNLTIPANSKIKSIVSLISKHYQDILASKESEIKNNSEINDKNTKTIDKFLSQIGSLFDSSSLSCETIVTDPVSAYEVTTRANKLFSDHLDVTNEKSRVEEDLLAMLTKLEVSNTSEGEKMISELYNKINDLHKSLNEERNKMKQTKKVFKKVTDESNEIANNLRQNLSDRDREVQSLKEDISRSLLDNRKLTNEINQLQNENKEIKERIELQKQENEKEKDKIKQKYESQIETINKQNKTRLEAKDQNMNDLKTKIYNLEKEGSQLRRTVQMMRDSKKEQDRNNQFLIDQCENNLKETRKQAEREKEMMKMQYDKYLSEIKDKNNELAKAHDEVMCSLKESEEQLARSNKQLEDSLKQSEYLKQKLDESQEEIERIKRVMEMKERSNILATEMKFETMIEEQKSNFYTEKRNIIGFVVHNFRQYFDANRELDDDCLRDVISRAKHDLDALIVQEEAAKKVLMINSSKPIIV</sequence>
<dbReference type="FunCoup" id="A2E771">
    <property type="interactions" value="28"/>
</dbReference>
<dbReference type="KEGG" id="tva:4769422"/>
<protein>
    <submittedName>
        <fullName evidence="3">Uncharacterized protein</fullName>
    </submittedName>
</protein>
<organism evidence="3 4">
    <name type="scientific">Trichomonas vaginalis (strain ATCC PRA-98 / G3)</name>
    <dbReference type="NCBI Taxonomy" id="412133"/>
    <lineage>
        <taxon>Eukaryota</taxon>
        <taxon>Metamonada</taxon>
        <taxon>Parabasalia</taxon>
        <taxon>Trichomonadida</taxon>
        <taxon>Trichomonadidae</taxon>
        <taxon>Trichomonas</taxon>
    </lineage>
</organism>
<dbReference type="SMR" id="A2E771"/>
<dbReference type="STRING" id="5722.A2E771"/>
<dbReference type="OrthoDB" id="10255522at2759"/>
<gene>
    <name evidence="3" type="ORF">TVAG_248350</name>
</gene>
<dbReference type="RefSeq" id="XP_001323691.1">
    <property type="nucleotide sequence ID" value="XM_001323656.1"/>
</dbReference>
<feature type="coiled-coil region" evidence="1">
    <location>
        <begin position="427"/>
        <end position="503"/>
    </location>
</feature>
<evidence type="ECO:0000313" key="4">
    <source>
        <dbReference type="Proteomes" id="UP000001542"/>
    </source>
</evidence>
<feature type="coiled-coil region" evidence="1">
    <location>
        <begin position="315"/>
        <end position="398"/>
    </location>
</feature>
<dbReference type="InParanoid" id="A2E771"/>
<dbReference type="eggNOG" id="KOG1836">
    <property type="taxonomic scope" value="Eukaryota"/>
</dbReference>
<proteinExistence type="predicted"/>
<evidence type="ECO:0000256" key="2">
    <source>
        <dbReference type="SAM" id="MobiDB-lite"/>
    </source>
</evidence>
<evidence type="ECO:0000256" key="1">
    <source>
        <dbReference type="SAM" id="Coils"/>
    </source>
</evidence>
<feature type="coiled-coil region" evidence="1">
    <location>
        <begin position="654"/>
        <end position="919"/>
    </location>
</feature>
<dbReference type="AlphaFoldDB" id="A2E771"/>
<dbReference type="VEuPathDB" id="TrichDB:TVAGG3_0283980"/>
<dbReference type="PANTHER" id="PTHR38709:SF1">
    <property type="entry name" value="DREBRIN"/>
    <property type="match status" value="1"/>
</dbReference>
<feature type="coiled-coil region" evidence="1">
    <location>
        <begin position="207"/>
        <end position="291"/>
    </location>
</feature>
<dbReference type="Proteomes" id="UP000001542">
    <property type="component" value="Unassembled WGS sequence"/>
</dbReference>
<dbReference type="GO" id="GO:0005856">
    <property type="term" value="C:cytoskeleton"/>
    <property type="evidence" value="ECO:0000318"/>
    <property type="project" value="GO_Central"/>
</dbReference>
<evidence type="ECO:0000313" key="3">
    <source>
        <dbReference type="EMBL" id="EAY11468.1"/>
    </source>
</evidence>
<dbReference type="VEuPathDB" id="TrichDB:TVAG_248350"/>
<keyword evidence="4" id="KW-1185">Reference proteome</keyword>
<keyword evidence="1" id="KW-0175">Coiled coil</keyword>